<evidence type="ECO:0000256" key="2">
    <source>
        <dbReference type="ARBA" id="ARBA00022801"/>
    </source>
</evidence>
<dbReference type="PIRSF" id="PIRSF018168">
    <property type="entry name" value="Mannan-1_4-beta-mannosidase"/>
    <property type="match status" value="1"/>
</dbReference>
<sequence>MKNTILTLISVVFIGTYCSSQPKISDTNLSISDKKSTLETVALYKKLHLLSSKGILFGHQDDLAYGVNWKYEPGRSDVKDVTGDYPAVYGWDLGGLENNAANNIDGIPFNKMKQYIEESNQRGGITTISWHFDNPLTGKNAWDITPKSLESVLPNGANHEKFTKWLDNAATFLLSLKDKKGKSIPILYRPYHELTGNWFWWCKNNASPEEFKTLWKFTINYFQKKGVHNLIYVYNTADFKTKEEFLEYYPGYDYVDILSFDKYQYNDPLKDNSFVENCQNQFRIMDEVAREQHKLMAFAETGYEAIPYAKWWTETLMQAIGNYKISYVLVWRNHGWQEKEQKMHYYAPYPGQVSAPDFVDFYNLDRIIFEKDLKKAKK</sequence>
<dbReference type="Proteomes" id="UP001151079">
    <property type="component" value="Unassembled WGS sequence"/>
</dbReference>
<comment type="catalytic activity">
    <reaction evidence="4">
        <text>Random hydrolysis of (1-&gt;4)-beta-D-mannosidic linkages in mannans, galactomannans and glucomannans.</text>
        <dbReference type="EC" id="3.2.1.78"/>
    </reaction>
</comment>
<evidence type="ECO:0000256" key="8">
    <source>
        <dbReference type="PROSITE-ProRule" id="PRU01100"/>
    </source>
</evidence>
<feature type="binding site" evidence="6">
    <location>
        <position position="263"/>
    </location>
    <ligand>
        <name>substrate</name>
    </ligand>
</feature>
<reference evidence="10" key="1">
    <citation type="submission" date="2022-10" db="EMBL/GenBank/DDBJ databases">
        <title>Two novel species of Flavobacterium.</title>
        <authorList>
            <person name="Liu Q."/>
            <person name="Xin Y.-H."/>
        </authorList>
    </citation>
    <scope>NUCLEOTIDE SEQUENCE</scope>
    <source>
        <strain evidence="10">LS1R49</strain>
    </source>
</reference>
<evidence type="ECO:0000256" key="5">
    <source>
        <dbReference type="PIRSR" id="PIRSR018168-1"/>
    </source>
</evidence>
<comment type="subcellular location">
    <subcellularLocation>
        <location evidence="4">Secreted</location>
    </subcellularLocation>
</comment>
<keyword evidence="11" id="KW-1185">Reference proteome</keyword>
<dbReference type="EC" id="3.2.1.78" evidence="4"/>
<dbReference type="InterPro" id="IPR017853">
    <property type="entry name" value="GH"/>
</dbReference>
<dbReference type="Gene3D" id="3.20.20.80">
    <property type="entry name" value="Glycosidases"/>
    <property type="match status" value="1"/>
</dbReference>
<feature type="binding site" evidence="6">
    <location>
        <position position="198"/>
    </location>
    <ligand>
        <name>substrate</name>
    </ligand>
</feature>
<feature type="active site" description="Nucleophile" evidence="5 8">
    <location>
        <position position="300"/>
    </location>
</feature>
<evidence type="ECO:0000256" key="4">
    <source>
        <dbReference type="PIRNR" id="PIRNR018168"/>
    </source>
</evidence>
<evidence type="ECO:0000256" key="7">
    <source>
        <dbReference type="PIRSR" id="PIRSR018168-3"/>
    </source>
</evidence>
<keyword evidence="3 4" id="KW-0326">Glycosidase</keyword>
<evidence type="ECO:0000313" key="11">
    <source>
        <dbReference type="Proteomes" id="UP001151079"/>
    </source>
</evidence>
<protein>
    <recommendedName>
        <fullName evidence="4">Mannan endo-1,4-beta-mannosidase</fullName>
        <ecNumber evidence="4">3.2.1.78</ecNumber>
    </recommendedName>
</protein>
<feature type="site" description="Plays an important role in maintaining the position of the catalytic nucleophile" evidence="7">
    <location>
        <position position="192"/>
    </location>
</feature>
<keyword evidence="2 4" id="KW-0378">Hydrolase</keyword>
<evidence type="ECO:0000256" key="6">
    <source>
        <dbReference type="PIRSR" id="PIRSR018168-2"/>
    </source>
</evidence>
<comment type="caution">
    <text evidence="10">The sequence shown here is derived from an EMBL/GenBank/DDBJ whole genome shotgun (WGS) entry which is preliminary data.</text>
</comment>
<dbReference type="PROSITE" id="PS51764">
    <property type="entry name" value="GH26"/>
    <property type="match status" value="1"/>
</dbReference>
<evidence type="ECO:0000256" key="3">
    <source>
        <dbReference type="ARBA" id="ARBA00023295"/>
    </source>
</evidence>
<dbReference type="PANTHER" id="PTHR40079:SF4">
    <property type="entry name" value="GH26 DOMAIN-CONTAINING PROTEIN-RELATED"/>
    <property type="match status" value="1"/>
</dbReference>
<dbReference type="SUPFAM" id="SSF51445">
    <property type="entry name" value="(Trans)glycosidases"/>
    <property type="match status" value="1"/>
</dbReference>
<dbReference type="AlphaFoldDB" id="A0A9X2ZGP3"/>
<accession>A0A9X2ZGP3</accession>
<dbReference type="InterPro" id="IPR016714">
    <property type="entry name" value="MANB/E"/>
</dbReference>
<keyword evidence="4" id="KW-0964">Secreted</keyword>
<organism evidence="10 11">
    <name type="scientific">Flavobacterium shii</name>
    <dbReference type="NCBI Taxonomy" id="2987687"/>
    <lineage>
        <taxon>Bacteria</taxon>
        <taxon>Pseudomonadati</taxon>
        <taxon>Bacteroidota</taxon>
        <taxon>Flavobacteriia</taxon>
        <taxon>Flavobacteriales</taxon>
        <taxon>Flavobacteriaceae</taxon>
        <taxon>Flavobacterium</taxon>
    </lineage>
</organism>
<dbReference type="InterPro" id="IPR000805">
    <property type="entry name" value="Glyco_hydro_26"/>
</dbReference>
<name>A0A9X2ZGP3_9FLAO</name>
<comment type="similarity">
    <text evidence="1 4 8">Belongs to the glycosyl hydrolase 26 family.</text>
</comment>
<dbReference type="InterPro" id="IPR022790">
    <property type="entry name" value="GH26_dom"/>
</dbReference>
<dbReference type="PANTHER" id="PTHR40079">
    <property type="entry name" value="MANNAN ENDO-1,4-BETA-MANNOSIDASE E-RELATED"/>
    <property type="match status" value="1"/>
</dbReference>
<dbReference type="GO" id="GO:0006080">
    <property type="term" value="P:substituted mannan metabolic process"/>
    <property type="evidence" value="ECO:0007669"/>
    <property type="project" value="UniProtKB-UniRule"/>
</dbReference>
<dbReference type="GO" id="GO:0005576">
    <property type="term" value="C:extracellular region"/>
    <property type="evidence" value="ECO:0007669"/>
    <property type="project" value="UniProtKB-SubCell"/>
</dbReference>
<evidence type="ECO:0000313" key="10">
    <source>
        <dbReference type="EMBL" id="MCV9928292.1"/>
    </source>
</evidence>
<keyword evidence="4" id="KW-0119">Carbohydrate metabolism</keyword>
<dbReference type="RefSeq" id="WP_264206406.1">
    <property type="nucleotide sequence ID" value="NZ_JAOZEW010000011.1"/>
</dbReference>
<proteinExistence type="inferred from homology"/>
<dbReference type="GO" id="GO:0016985">
    <property type="term" value="F:mannan endo-1,4-beta-mannosidase activity"/>
    <property type="evidence" value="ECO:0007669"/>
    <property type="project" value="UniProtKB-UniRule"/>
</dbReference>
<evidence type="ECO:0000259" key="9">
    <source>
        <dbReference type="PROSITE" id="PS51764"/>
    </source>
</evidence>
<feature type="binding site" evidence="6">
    <location>
        <position position="131"/>
    </location>
    <ligand>
        <name>substrate</name>
    </ligand>
</feature>
<dbReference type="Pfam" id="PF02156">
    <property type="entry name" value="Glyco_hydro_26"/>
    <property type="match status" value="1"/>
</dbReference>
<gene>
    <name evidence="10" type="ORF">OIU83_11535</name>
</gene>
<feature type="domain" description="GH26" evidence="9">
    <location>
        <begin position="38"/>
        <end position="371"/>
    </location>
</feature>
<feature type="active site" description="Proton donor" evidence="5 8">
    <location>
        <position position="193"/>
    </location>
</feature>
<dbReference type="PRINTS" id="PR00739">
    <property type="entry name" value="GLHYDRLASE26"/>
</dbReference>
<dbReference type="EMBL" id="JAOZEW010000011">
    <property type="protein sequence ID" value="MCV9928292.1"/>
    <property type="molecule type" value="Genomic_DNA"/>
</dbReference>
<evidence type="ECO:0000256" key="1">
    <source>
        <dbReference type="ARBA" id="ARBA00007754"/>
    </source>
</evidence>